<reference evidence="5" key="1">
    <citation type="journal article" date="2014" name="Int. J. Syst. Evol. Microbiol.">
        <title>Complete genome sequence of Corynebacterium casei LMG S-19264T (=DSM 44701T), isolated from a smear-ripened cheese.</title>
        <authorList>
            <consortium name="US DOE Joint Genome Institute (JGI-PGF)"/>
            <person name="Walter F."/>
            <person name="Albersmeier A."/>
            <person name="Kalinowski J."/>
            <person name="Ruckert C."/>
        </authorList>
    </citation>
    <scope>NUCLEOTIDE SEQUENCE</scope>
    <source>
        <strain evidence="5">JCM 4784</strain>
    </source>
</reference>
<sequence length="297" mass="32541">MRVVELGAMEVWSASFRPMVLWPDPRLTRQDAAPHYHLTLVLDGRAAVSHGLRELPLRAGDFFLGDCAQPHEIRTGPIRAVGVVLPKALLPLPCDQADKVLGRRMPSRDGVGALLARFLTRLTEETSAYRPPDAQRLGSVLSGMVAALLGCAVDRERALPIAALLGFAAGRERALLPAGSRTALLLRIAQYIQQRLADPRLTPRAIAAAHGVSPSYLHRLFQDESTTVAAFIRRLRLERARFDLADPAQGSTSIRAIAARWGFARATDFTRAFRAAYGVPPADYRRHCHAPRGRIAT</sequence>
<dbReference type="Pfam" id="PF12833">
    <property type="entry name" value="HTH_18"/>
    <property type="match status" value="1"/>
</dbReference>
<keyword evidence="1" id="KW-0805">Transcription regulation</keyword>
<evidence type="ECO:0000313" key="5">
    <source>
        <dbReference type="EMBL" id="GHE45248.1"/>
    </source>
</evidence>
<dbReference type="InterPro" id="IPR018062">
    <property type="entry name" value="HTH_AraC-typ_CS"/>
</dbReference>
<dbReference type="Pfam" id="PF14525">
    <property type="entry name" value="AraC_binding_2"/>
    <property type="match status" value="1"/>
</dbReference>
<accession>A0A918ZCA4</accession>
<keyword evidence="3" id="KW-0804">Transcription</keyword>
<evidence type="ECO:0000256" key="3">
    <source>
        <dbReference type="ARBA" id="ARBA00023163"/>
    </source>
</evidence>
<dbReference type="GO" id="GO:0043565">
    <property type="term" value="F:sequence-specific DNA binding"/>
    <property type="evidence" value="ECO:0007669"/>
    <property type="project" value="InterPro"/>
</dbReference>
<dbReference type="InterPro" id="IPR018060">
    <property type="entry name" value="HTH_AraC"/>
</dbReference>
<dbReference type="PROSITE" id="PS00041">
    <property type="entry name" value="HTH_ARAC_FAMILY_1"/>
    <property type="match status" value="1"/>
</dbReference>
<evidence type="ECO:0000256" key="1">
    <source>
        <dbReference type="ARBA" id="ARBA00023015"/>
    </source>
</evidence>
<evidence type="ECO:0000256" key="2">
    <source>
        <dbReference type="ARBA" id="ARBA00023125"/>
    </source>
</evidence>
<comment type="caution">
    <text evidence="5">The sequence shown here is derived from an EMBL/GenBank/DDBJ whole genome shotgun (WGS) entry which is preliminary data.</text>
</comment>
<dbReference type="PANTHER" id="PTHR46796">
    <property type="entry name" value="HTH-TYPE TRANSCRIPTIONAL ACTIVATOR RHAS-RELATED"/>
    <property type="match status" value="1"/>
</dbReference>
<dbReference type="GO" id="GO:0003700">
    <property type="term" value="F:DNA-binding transcription factor activity"/>
    <property type="evidence" value="ECO:0007669"/>
    <property type="project" value="InterPro"/>
</dbReference>
<keyword evidence="2" id="KW-0238">DNA-binding</keyword>
<dbReference type="SUPFAM" id="SSF46689">
    <property type="entry name" value="Homeodomain-like"/>
    <property type="match status" value="1"/>
</dbReference>
<evidence type="ECO:0000313" key="6">
    <source>
        <dbReference type="Proteomes" id="UP000608024"/>
    </source>
</evidence>
<gene>
    <name evidence="5" type="ORF">GCM10018785_13620</name>
</gene>
<dbReference type="PANTHER" id="PTHR46796:SF6">
    <property type="entry name" value="ARAC SUBFAMILY"/>
    <property type="match status" value="1"/>
</dbReference>
<keyword evidence="6" id="KW-1185">Reference proteome</keyword>
<proteinExistence type="predicted"/>
<feature type="domain" description="HTH araC/xylS-type" evidence="4">
    <location>
        <begin position="186"/>
        <end position="287"/>
    </location>
</feature>
<dbReference type="InterPro" id="IPR050204">
    <property type="entry name" value="AraC_XylS_family_regulators"/>
</dbReference>
<evidence type="ECO:0000259" key="4">
    <source>
        <dbReference type="PROSITE" id="PS01124"/>
    </source>
</evidence>
<reference evidence="5" key="2">
    <citation type="submission" date="2020-09" db="EMBL/GenBank/DDBJ databases">
        <authorList>
            <person name="Sun Q."/>
            <person name="Ohkuma M."/>
        </authorList>
    </citation>
    <scope>NUCLEOTIDE SEQUENCE</scope>
    <source>
        <strain evidence="5">JCM 4784</strain>
    </source>
</reference>
<dbReference type="EMBL" id="BNBT01000012">
    <property type="protein sequence ID" value="GHE45248.1"/>
    <property type="molecule type" value="Genomic_DNA"/>
</dbReference>
<dbReference type="InterPro" id="IPR035418">
    <property type="entry name" value="AraC-bd_2"/>
</dbReference>
<protein>
    <submittedName>
        <fullName evidence="5">AraC family transcriptional regulator</fullName>
    </submittedName>
</protein>
<dbReference type="PROSITE" id="PS01124">
    <property type="entry name" value="HTH_ARAC_FAMILY_2"/>
    <property type="match status" value="1"/>
</dbReference>
<organism evidence="5 6">
    <name type="scientific">Streptomyces longispororuber</name>
    <dbReference type="NCBI Taxonomy" id="68230"/>
    <lineage>
        <taxon>Bacteria</taxon>
        <taxon>Bacillati</taxon>
        <taxon>Actinomycetota</taxon>
        <taxon>Actinomycetes</taxon>
        <taxon>Kitasatosporales</taxon>
        <taxon>Streptomycetaceae</taxon>
        <taxon>Streptomyces</taxon>
    </lineage>
</organism>
<dbReference type="SMART" id="SM00342">
    <property type="entry name" value="HTH_ARAC"/>
    <property type="match status" value="1"/>
</dbReference>
<dbReference type="InterPro" id="IPR009057">
    <property type="entry name" value="Homeodomain-like_sf"/>
</dbReference>
<dbReference type="AlphaFoldDB" id="A0A918ZCA4"/>
<name>A0A918ZCA4_9ACTN</name>
<dbReference type="Gene3D" id="1.10.10.60">
    <property type="entry name" value="Homeodomain-like"/>
    <property type="match status" value="1"/>
</dbReference>
<dbReference type="Proteomes" id="UP000608024">
    <property type="component" value="Unassembled WGS sequence"/>
</dbReference>